<gene>
    <name evidence="1" type="ORF">FOZ62_003606</name>
</gene>
<organism evidence="1 2">
    <name type="scientific">Perkinsus olseni</name>
    <name type="common">Perkinsus atlanticus</name>
    <dbReference type="NCBI Taxonomy" id="32597"/>
    <lineage>
        <taxon>Eukaryota</taxon>
        <taxon>Sar</taxon>
        <taxon>Alveolata</taxon>
        <taxon>Perkinsozoa</taxon>
        <taxon>Perkinsea</taxon>
        <taxon>Perkinsida</taxon>
        <taxon>Perkinsidae</taxon>
        <taxon>Perkinsus</taxon>
    </lineage>
</organism>
<protein>
    <submittedName>
        <fullName evidence="1">Uncharacterized protein</fullName>
    </submittedName>
</protein>
<comment type="caution">
    <text evidence="1">The sequence shown here is derived from an EMBL/GenBank/DDBJ whole genome shotgun (WGS) entry which is preliminary data.</text>
</comment>
<evidence type="ECO:0000313" key="2">
    <source>
        <dbReference type="Proteomes" id="UP000574390"/>
    </source>
</evidence>
<sequence>KVRYILHLAKEQGVLHLLVGGDFSKKSRQGPKVGMDAVKSYTVDLSLSQRKLEKMMRSVNRDSGGTVFPPPSRVRASRKDYEAKFHVREGLATPKDILAFVCDRFGLSTSADDTGTLVVGLDFGGGTTKAVVKPYGVPAATDVWWIC</sequence>
<dbReference type="EMBL" id="JABANM010000533">
    <property type="protein sequence ID" value="KAF4755779.1"/>
    <property type="molecule type" value="Genomic_DNA"/>
</dbReference>
<name>A0A7J6UEW5_PEROL</name>
<accession>A0A7J6UEW5</accession>
<proteinExistence type="predicted"/>
<dbReference type="Proteomes" id="UP000574390">
    <property type="component" value="Unassembled WGS sequence"/>
</dbReference>
<reference evidence="1 2" key="1">
    <citation type="submission" date="2020-04" db="EMBL/GenBank/DDBJ databases">
        <title>Perkinsus olseni comparative genomics.</title>
        <authorList>
            <person name="Bogema D.R."/>
        </authorList>
    </citation>
    <scope>NUCLEOTIDE SEQUENCE [LARGE SCALE GENOMIC DNA]</scope>
    <source>
        <strain evidence="1">ATCC PRA-205</strain>
    </source>
</reference>
<evidence type="ECO:0000313" key="1">
    <source>
        <dbReference type="EMBL" id="KAF4755779.1"/>
    </source>
</evidence>
<dbReference type="AlphaFoldDB" id="A0A7J6UEW5"/>
<feature type="non-terminal residue" evidence="1">
    <location>
        <position position="1"/>
    </location>
</feature>